<dbReference type="HOGENOM" id="CLU_044543_0_0_1"/>
<dbReference type="EMBL" id="CP001142">
    <property type="protein sequence ID" value="ACI65696.1"/>
    <property type="molecule type" value="Genomic_DNA"/>
</dbReference>
<dbReference type="Proteomes" id="UP000000759">
    <property type="component" value="Chromosome 3"/>
</dbReference>
<dbReference type="PaxDb" id="2850-Phatr44206"/>
<evidence type="ECO:0000313" key="1">
    <source>
        <dbReference type="EMBL" id="ACI65696.1"/>
    </source>
</evidence>
<protein>
    <submittedName>
        <fullName evidence="1">Uncharacterized protein</fullName>
    </submittedName>
</protein>
<accession>B5Y5P8</accession>
<dbReference type="OrthoDB" id="46313at2759"/>
<gene>
    <name evidence="1" type="ORF">PHATR_44206</name>
</gene>
<reference evidence="2" key="2">
    <citation type="submission" date="2008-08" db="EMBL/GenBank/DDBJ databases">
        <authorList>
            <consortium name="Diatom Consortium"/>
            <person name="Grigoriev I."/>
            <person name="Grimwood J."/>
            <person name="Kuo A."/>
            <person name="Otillar R.P."/>
            <person name="Salamov A."/>
            <person name="Detter J.C."/>
            <person name="Lindquist E."/>
            <person name="Shapiro H."/>
            <person name="Lucas S."/>
            <person name="Glavina del Rio T."/>
            <person name="Pitluck S."/>
            <person name="Rokhsar D."/>
            <person name="Bowler C."/>
        </authorList>
    </citation>
    <scope>GENOME REANNOTATION</scope>
    <source>
        <strain evidence="2">CCAP 1055/1</strain>
    </source>
</reference>
<dbReference type="RefSeq" id="XP_002186226.1">
    <property type="nucleotide sequence ID" value="XM_002186190.1"/>
</dbReference>
<dbReference type="eggNOG" id="ENOG502SQA6">
    <property type="taxonomic scope" value="Eukaryota"/>
</dbReference>
<keyword evidence="2" id="KW-1185">Reference proteome</keyword>
<organism evidence="1 2">
    <name type="scientific">Phaeodactylum tricornutum (strain CCAP 1055/1)</name>
    <dbReference type="NCBI Taxonomy" id="556484"/>
    <lineage>
        <taxon>Eukaryota</taxon>
        <taxon>Sar</taxon>
        <taxon>Stramenopiles</taxon>
        <taxon>Ochrophyta</taxon>
        <taxon>Bacillariophyta</taxon>
        <taxon>Bacillariophyceae</taxon>
        <taxon>Bacillariophycidae</taxon>
        <taxon>Naviculales</taxon>
        <taxon>Phaeodactylaceae</taxon>
        <taxon>Phaeodactylum</taxon>
    </lineage>
</organism>
<reference evidence="1 2" key="1">
    <citation type="journal article" date="2008" name="Nature">
        <title>The Phaeodactylum genome reveals the evolutionary history of diatom genomes.</title>
        <authorList>
            <person name="Bowler C."/>
            <person name="Allen A.E."/>
            <person name="Badger J.H."/>
            <person name="Grimwood J."/>
            <person name="Jabbari K."/>
            <person name="Kuo A."/>
            <person name="Maheswari U."/>
            <person name="Martens C."/>
            <person name="Maumus F."/>
            <person name="Otillar R.P."/>
            <person name="Rayko E."/>
            <person name="Salamov A."/>
            <person name="Vandepoele K."/>
            <person name="Beszteri B."/>
            <person name="Gruber A."/>
            <person name="Heijde M."/>
            <person name="Katinka M."/>
            <person name="Mock T."/>
            <person name="Valentin K."/>
            <person name="Verret F."/>
            <person name="Berges J.A."/>
            <person name="Brownlee C."/>
            <person name="Cadoret J.P."/>
            <person name="Chiovitti A."/>
            <person name="Choi C.J."/>
            <person name="Coesel S."/>
            <person name="De Martino A."/>
            <person name="Detter J.C."/>
            <person name="Durkin C."/>
            <person name="Falciatore A."/>
            <person name="Fournet J."/>
            <person name="Haruta M."/>
            <person name="Huysman M.J."/>
            <person name="Jenkins B.D."/>
            <person name="Jiroutova K."/>
            <person name="Jorgensen R.E."/>
            <person name="Joubert Y."/>
            <person name="Kaplan A."/>
            <person name="Kroger N."/>
            <person name="Kroth P.G."/>
            <person name="La Roche J."/>
            <person name="Lindquist E."/>
            <person name="Lommer M."/>
            <person name="Martin-Jezequel V."/>
            <person name="Lopez P.J."/>
            <person name="Lucas S."/>
            <person name="Mangogna M."/>
            <person name="McGinnis K."/>
            <person name="Medlin L.K."/>
            <person name="Montsant A."/>
            <person name="Oudot-Le Secq M.P."/>
            <person name="Napoli C."/>
            <person name="Obornik M."/>
            <person name="Parker M.S."/>
            <person name="Petit J.L."/>
            <person name="Porcel B.M."/>
            <person name="Poulsen N."/>
            <person name="Robison M."/>
            <person name="Rychlewski L."/>
            <person name="Rynearson T.A."/>
            <person name="Schmutz J."/>
            <person name="Shapiro H."/>
            <person name="Siaut M."/>
            <person name="Stanley M."/>
            <person name="Sussman M.R."/>
            <person name="Taylor A.R."/>
            <person name="Vardi A."/>
            <person name="von Dassow P."/>
            <person name="Vyverman W."/>
            <person name="Willis A."/>
            <person name="Wyrwicz L.S."/>
            <person name="Rokhsar D.S."/>
            <person name="Weissenbach J."/>
            <person name="Armbrust E.V."/>
            <person name="Green B.R."/>
            <person name="Van de Peer Y."/>
            <person name="Grigoriev I.V."/>
        </authorList>
    </citation>
    <scope>NUCLEOTIDE SEQUENCE [LARGE SCALE GENOMIC DNA]</scope>
    <source>
        <strain evidence="1 2">CCAP 1055/1</strain>
    </source>
</reference>
<sequence>MRTTRYGISALALLFIVYVSSTLWMHSKIANGAESADSYSGSISFDGNLARSRLSDQSSRTHHQSILFNTGTRLEPLERLEINRPGSFSSCLLVMDDNHFLTEWLAFHYHVLPLRRLIIAVDPRSVTTPAPILNRWRSPNLNFNISLWADHDFMADTEEHRVAVDWVRRKFENTKIGEDLIQHRARQRLFYYKCMKQLKNENRDWTILTDSDEYLLINYETVKTTKTGLVTPSVDEPGSVLTFLQRELAQPMTNLTSPCIQIPRSRFNAQESESSQVQKLVPLGLNASQFQTLRWRHHADAYNYAANRISKVVMDLSRVPWSALEPVSSIHRPVRSLCGRRKLHLRAPEQVFVIHHYLGTWAQYSYRDDSRKGNERGLLAYQKAQQFVDKVETDDDIRPWLDGFARRTGVEIATALLAGVGVIDP</sequence>
<dbReference type="InParanoid" id="B5Y5P8"/>
<dbReference type="OMA" id="WLAFHYH"/>
<dbReference type="GeneID" id="7203926"/>
<evidence type="ECO:0000313" key="2">
    <source>
        <dbReference type="Proteomes" id="UP000000759"/>
    </source>
</evidence>
<dbReference type="AlphaFoldDB" id="B5Y5P8"/>
<dbReference type="KEGG" id="pti:PHATR_44206"/>
<name>B5Y5P8_PHATC</name>
<proteinExistence type="predicted"/>